<dbReference type="Proteomes" id="UP000020467">
    <property type="component" value="Unassembled WGS sequence"/>
</dbReference>
<evidence type="ECO:0000313" key="2">
    <source>
        <dbReference type="Proteomes" id="UP000020467"/>
    </source>
</evidence>
<sequence length="237" mass="27212">MPPRQVHPWSGPYGWPFDDGRSLRDLAIDCMFTRCDGVEEIQYVNHDDMECRPCCELNDSCVRRLTDLAPTLKRLRLGGSYRSYWYDGIRNPQGYLCEYKMLEVLRIECRTEHFMGSEGGAVASSLPSTLRCLSLSGCRDRFLVDVGRRLVERVKGDDLPQFRSLHIIINKANAVERSSEELKIRTQLEDLGVELKFYEQDIRHGVEFAGMEDEGWTVQEKIGGSLDFQFSSKETSP</sequence>
<dbReference type="EMBL" id="JARH01000844">
    <property type="protein sequence ID" value="EXF76438.1"/>
    <property type="molecule type" value="Genomic_DNA"/>
</dbReference>
<dbReference type="OrthoDB" id="10541774at2759"/>
<protein>
    <submittedName>
        <fullName evidence="1">Uncharacterized protein</fullName>
    </submittedName>
</protein>
<accession>A0A010RW21</accession>
<gene>
    <name evidence="1" type="ORF">CFIO01_11825</name>
</gene>
<dbReference type="AlphaFoldDB" id="A0A010RW21"/>
<proteinExistence type="predicted"/>
<dbReference type="HOGENOM" id="CLU_1170558_0_0_1"/>
<name>A0A010RW21_9PEZI</name>
<evidence type="ECO:0000313" key="1">
    <source>
        <dbReference type="EMBL" id="EXF76438.1"/>
    </source>
</evidence>
<comment type="caution">
    <text evidence="1">The sequence shown here is derived from an EMBL/GenBank/DDBJ whole genome shotgun (WGS) entry which is preliminary data.</text>
</comment>
<keyword evidence="2" id="KW-1185">Reference proteome</keyword>
<reference evidence="1 2" key="1">
    <citation type="submission" date="2014-02" db="EMBL/GenBank/DDBJ databases">
        <title>The genome sequence of Colletotrichum fioriniae PJ7.</title>
        <authorList>
            <person name="Baroncelli R."/>
            <person name="Thon M.R."/>
        </authorList>
    </citation>
    <scope>NUCLEOTIDE SEQUENCE [LARGE SCALE GENOMIC DNA]</scope>
    <source>
        <strain evidence="1 2">PJ7</strain>
    </source>
</reference>
<dbReference type="KEGG" id="cfj:CFIO01_11825"/>
<organism evidence="1 2">
    <name type="scientific">Colletotrichum fioriniae PJ7</name>
    <dbReference type="NCBI Taxonomy" id="1445577"/>
    <lineage>
        <taxon>Eukaryota</taxon>
        <taxon>Fungi</taxon>
        <taxon>Dikarya</taxon>
        <taxon>Ascomycota</taxon>
        <taxon>Pezizomycotina</taxon>
        <taxon>Sordariomycetes</taxon>
        <taxon>Hypocreomycetidae</taxon>
        <taxon>Glomerellales</taxon>
        <taxon>Glomerellaceae</taxon>
        <taxon>Colletotrichum</taxon>
        <taxon>Colletotrichum acutatum species complex</taxon>
    </lineage>
</organism>